<feature type="domain" description="ABC transporter" evidence="11">
    <location>
        <begin position="418"/>
        <end position="640"/>
    </location>
</feature>
<dbReference type="InterPro" id="IPR050173">
    <property type="entry name" value="ABC_transporter_C-like"/>
</dbReference>
<evidence type="ECO:0000256" key="1">
    <source>
        <dbReference type="ARBA" id="ARBA00004141"/>
    </source>
</evidence>
<dbReference type="Gene3D" id="1.20.1560.10">
    <property type="entry name" value="ABC transporter type 1, transmembrane domain"/>
    <property type="match status" value="2"/>
</dbReference>
<comment type="similarity">
    <text evidence="2">Belongs to the ABC transporter superfamily. ABCC family. Conjugate transporter (TC 3.A.1.208) subfamily.</text>
</comment>
<dbReference type="SUPFAM" id="SSF90123">
    <property type="entry name" value="ABC transporter transmembrane region"/>
    <property type="match status" value="2"/>
</dbReference>
<dbReference type="FunFam" id="1.20.1560.10:FF:000026">
    <property type="entry name" value="Multidrug resistance-associated protein lethal(2)03659"/>
    <property type="match status" value="1"/>
</dbReference>
<dbReference type="EnsemblMetazoa" id="tetur06g03510.1">
    <property type="protein sequence ID" value="tetur06g03510.1"/>
    <property type="gene ID" value="tetur06g03510"/>
</dbReference>
<sequence>MVTQQGTIFKKSSYDQASSLSKLFFYWLLSFYLEFQKKRIKTNDLEQCPKYDQSERIGEKLEEQWNEELKKLKTGGRPSLGWAIIRTIGWHYSFTFILLFSSSMARLAQTVCMGYLIEALYQYNMEKDHSYEIRRNIYLTAAGVVGTQFFHPYVSNMYWFLARKCGIDIRVACSRLIYQKSLRLSQASLGETTVGQIVNLLSSDVSRFDLASEFPFFLIQGPLEVIICIIILWPMLNISAIIGLLVLFLYIPFQTLMGKAFGALREKGAFLTDDRIRLMNEFIPAMRVIKMYAWEKPLTLLVDSARKREVSKIRCAAYLRGLNLGLGTIAEKLIMFLTLVSFVLFGNQLSARTVFVAMSLIRQLQNTITLFIPLGISTGAESLIAIKRIRDFLLLPECESSGNLSRGLGGAGIKKSKVSYTDVTLSWRDDKEPLLKNISFDASPGKLIAIVGPVGSGKSSILMSILGEITAKAGKAEVLGSVSYACQQSWIFAGTVRDNILFGNEFEASRYKRVIFVSALERDLQILPSGDQTIVGDRGASLSGGQKARINLARALYARADIYLLDDPLSAVDAPVAKHIFENSIKDFLSNKIAILVTHQLQFMKSADSILLIRNGEQVCFGDYMELLNKGSDFIKYSQVLEVEHKVSETPDKTPKIIGLSSSISNLRPRASSLIKPDVCGSTASVCTESSLCYSDELSKVENLPIEADEDGPGVHELAGIKVSKHLLWTYICAGISLILFPFWVLYILGAGLLISFVEYYFSLWADSAERKGRFLAEQTAQPNATFEHTNFVDDLSQNDNIVFFSCITVVLFCWCCTRNFAFFAVCMRASIKLHNRLFHAIVRAPISFFDNNPPGIVLNRVSRDMGMVDDFLPPTLYDTVIILSNNCASLILMAFISPYLIAPAVILLLCCFYFRSRYVNIARDVKRLEGVTKTPVFNHLSSSLYGLTTIRAFRVQERFNETFDLYQDEHTSAYFTWIASSRFFITLINTMSFIFTGLVVLTCLLAIDSLNGSSVGLVIVSAIGLSSGFQWGMRQLTEVETMMTSVERIEELRFIPPEAELEAPLSRKPPADWPKQGRITFLNVNLRYDSEKPPVLKDLNFKIEAKDKVGIVGRTGAGKSSIMTALFRMFEPEGHIIIDGIDINTIGLHDLRRKISIIPQEPIIFTGTLRYNLDPFNVKNDTEIWEALDQAQLKKAANSMGGLDSVLTDGGTNLSVGQRQLVCLARAILANNKILVLDEATANIDPTTDELIQQTIRKRFADCTVLTIAHRIQTIIDSDKILVMDAGKVVQFGDPASLVEDTEGIFYSMVQATGKDSADNLIKTAKRTKLNKNEEIEDKSRV</sequence>
<feature type="transmembrane region" description="Helical" evidence="10">
    <location>
        <begin position="223"/>
        <end position="251"/>
    </location>
</feature>
<dbReference type="FunFam" id="3.40.50.300:FF:000163">
    <property type="entry name" value="Multidrug resistance-associated protein member 4"/>
    <property type="match status" value="1"/>
</dbReference>
<evidence type="ECO:0000256" key="3">
    <source>
        <dbReference type="ARBA" id="ARBA00022448"/>
    </source>
</evidence>
<feature type="transmembrane region" description="Helical" evidence="10">
    <location>
        <begin position="1015"/>
        <end position="1034"/>
    </location>
</feature>
<evidence type="ECO:0000256" key="6">
    <source>
        <dbReference type="ARBA" id="ARBA00022741"/>
    </source>
</evidence>
<dbReference type="InterPro" id="IPR003439">
    <property type="entry name" value="ABC_transporter-like_ATP-bd"/>
</dbReference>
<feature type="transmembrane region" description="Helical" evidence="10">
    <location>
        <begin position="984"/>
        <end position="1008"/>
    </location>
</feature>
<evidence type="ECO:0000259" key="11">
    <source>
        <dbReference type="PROSITE" id="PS50893"/>
    </source>
</evidence>
<dbReference type="Proteomes" id="UP000015104">
    <property type="component" value="Unassembled WGS sequence"/>
</dbReference>
<evidence type="ECO:0000313" key="13">
    <source>
        <dbReference type="EnsemblMetazoa" id="tetur06g03510.1"/>
    </source>
</evidence>
<dbReference type="PROSITE" id="PS50929">
    <property type="entry name" value="ABC_TM1F"/>
    <property type="match status" value="2"/>
</dbReference>
<name>T1K7A4_TETUR</name>
<dbReference type="InterPro" id="IPR027417">
    <property type="entry name" value="P-loop_NTPase"/>
</dbReference>
<keyword evidence="8 10" id="KW-1133">Transmembrane helix</keyword>
<evidence type="ECO:0000256" key="7">
    <source>
        <dbReference type="ARBA" id="ARBA00022840"/>
    </source>
</evidence>
<reference evidence="14" key="1">
    <citation type="submission" date="2011-08" db="EMBL/GenBank/DDBJ databases">
        <authorList>
            <person name="Rombauts S."/>
        </authorList>
    </citation>
    <scope>NUCLEOTIDE SEQUENCE</scope>
    <source>
        <strain evidence="14">London</strain>
    </source>
</reference>
<dbReference type="SMART" id="SM00382">
    <property type="entry name" value="AAA"/>
    <property type="match status" value="2"/>
</dbReference>
<feature type="transmembrane region" description="Helical" evidence="10">
    <location>
        <begin position="367"/>
        <end position="386"/>
    </location>
</feature>
<evidence type="ECO:0000256" key="5">
    <source>
        <dbReference type="ARBA" id="ARBA00022737"/>
    </source>
</evidence>
<dbReference type="PROSITE" id="PS50893">
    <property type="entry name" value="ABC_TRANSPORTER_2"/>
    <property type="match status" value="2"/>
</dbReference>
<reference evidence="13" key="2">
    <citation type="submission" date="2015-06" db="UniProtKB">
        <authorList>
            <consortium name="EnsemblMetazoa"/>
        </authorList>
    </citation>
    <scope>IDENTIFICATION</scope>
</reference>
<evidence type="ECO:0000256" key="2">
    <source>
        <dbReference type="ARBA" id="ARBA00009726"/>
    </source>
</evidence>
<protein>
    <submittedName>
        <fullName evidence="13">Uncharacterized protein</fullName>
    </submittedName>
</protein>
<dbReference type="FunFam" id="3.40.50.300:FF:000973">
    <property type="entry name" value="Multidrug resistance-associated protein 4"/>
    <property type="match status" value="1"/>
</dbReference>
<dbReference type="GO" id="GO:0140359">
    <property type="term" value="F:ABC-type transporter activity"/>
    <property type="evidence" value="ECO:0007669"/>
    <property type="project" value="InterPro"/>
</dbReference>
<keyword evidence="4 10" id="KW-0812">Transmembrane</keyword>
<dbReference type="GO" id="GO:0016020">
    <property type="term" value="C:membrane"/>
    <property type="evidence" value="ECO:0007669"/>
    <property type="project" value="UniProtKB-SubCell"/>
</dbReference>
<feature type="domain" description="ABC transmembrane type-1" evidence="12">
    <location>
        <begin position="732"/>
        <end position="1042"/>
    </location>
</feature>
<evidence type="ECO:0000313" key="14">
    <source>
        <dbReference type="Proteomes" id="UP000015104"/>
    </source>
</evidence>
<keyword evidence="6" id="KW-0547">Nucleotide-binding</keyword>
<dbReference type="OMA" id="MIATRWI"/>
<keyword evidence="3" id="KW-0813">Transport</keyword>
<dbReference type="CDD" id="cd03244">
    <property type="entry name" value="ABCC_MRP_domain2"/>
    <property type="match status" value="1"/>
</dbReference>
<comment type="subcellular location">
    <subcellularLocation>
        <location evidence="1">Membrane</location>
        <topology evidence="1">Multi-pass membrane protein</topology>
    </subcellularLocation>
</comment>
<dbReference type="PANTHER" id="PTHR24223">
    <property type="entry name" value="ATP-BINDING CASSETTE SUB-FAMILY C"/>
    <property type="match status" value="1"/>
</dbReference>
<dbReference type="GO" id="GO:0005524">
    <property type="term" value="F:ATP binding"/>
    <property type="evidence" value="ECO:0007669"/>
    <property type="project" value="UniProtKB-KW"/>
</dbReference>
<dbReference type="OrthoDB" id="6500128at2759"/>
<dbReference type="Pfam" id="PF00005">
    <property type="entry name" value="ABC_tran"/>
    <property type="match status" value="2"/>
</dbReference>
<dbReference type="Gene3D" id="3.40.50.300">
    <property type="entry name" value="P-loop containing nucleotide triphosphate hydrolases"/>
    <property type="match status" value="2"/>
</dbReference>
<feature type="domain" description="ABC transmembrane type-1" evidence="12">
    <location>
        <begin position="94"/>
        <end position="380"/>
    </location>
</feature>
<dbReference type="eggNOG" id="KOG0054">
    <property type="taxonomic scope" value="Eukaryota"/>
</dbReference>
<organism evidence="13 14">
    <name type="scientific">Tetranychus urticae</name>
    <name type="common">Two-spotted spider mite</name>
    <dbReference type="NCBI Taxonomy" id="32264"/>
    <lineage>
        <taxon>Eukaryota</taxon>
        <taxon>Metazoa</taxon>
        <taxon>Ecdysozoa</taxon>
        <taxon>Arthropoda</taxon>
        <taxon>Chelicerata</taxon>
        <taxon>Arachnida</taxon>
        <taxon>Acari</taxon>
        <taxon>Acariformes</taxon>
        <taxon>Trombidiformes</taxon>
        <taxon>Prostigmata</taxon>
        <taxon>Eleutherengona</taxon>
        <taxon>Raphignathae</taxon>
        <taxon>Tetranychoidea</taxon>
        <taxon>Tetranychidae</taxon>
        <taxon>Tetranychus</taxon>
    </lineage>
</organism>
<feature type="transmembrane region" description="Helical" evidence="10">
    <location>
        <begin position="333"/>
        <end position="361"/>
    </location>
</feature>
<dbReference type="CDD" id="cd03250">
    <property type="entry name" value="ABCC_MRP_domain1"/>
    <property type="match status" value="1"/>
</dbReference>
<evidence type="ECO:0000256" key="9">
    <source>
        <dbReference type="ARBA" id="ARBA00023136"/>
    </source>
</evidence>
<proteinExistence type="inferred from homology"/>
<evidence type="ECO:0000256" key="8">
    <source>
        <dbReference type="ARBA" id="ARBA00022989"/>
    </source>
</evidence>
<dbReference type="Pfam" id="PF00664">
    <property type="entry name" value="ABC_membrane"/>
    <property type="match status" value="2"/>
</dbReference>
<dbReference type="KEGG" id="tut:107361118"/>
<keyword evidence="7" id="KW-0067">ATP-binding</keyword>
<keyword evidence="14" id="KW-1185">Reference proteome</keyword>
<dbReference type="InterPro" id="IPR011527">
    <property type="entry name" value="ABC1_TM_dom"/>
</dbReference>
<feature type="domain" description="ABC transporter" evidence="11">
    <location>
        <begin position="1080"/>
        <end position="1312"/>
    </location>
</feature>
<dbReference type="InterPro" id="IPR017871">
    <property type="entry name" value="ABC_transporter-like_CS"/>
</dbReference>
<dbReference type="InterPro" id="IPR003593">
    <property type="entry name" value="AAA+_ATPase"/>
</dbReference>
<dbReference type="PROSITE" id="PS00211">
    <property type="entry name" value="ABC_TRANSPORTER_1"/>
    <property type="match status" value="2"/>
</dbReference>
<feature type="transmembrane region" description="Helical" evidence="10">
    <location>
        <begin position="802"/>
        <end position="827"/>
    </location>
</feature>
<dbReference type="EMBL" id="CAEY01001801">
    <property type="status" value="NOT_ANNOTATED_CDS"/>
    <property type="molecule type" value="Genomic_DNA"/>
</dbReference>
<feature type="transmembrane region" description="Helical" evidence="10">
    <location>
        <begin position="891"/>
        <end position="916"/>
    </location>
</feature>
<gene>
    <name evidence="13" type="primary">107361117</name>
</gene>
<evidence type="ECO:0000256" key="4">
    <source>
        <dbReference type="ARBA" id="ARBA00022692"/>
    </source>
</evidence>
<keyword evidence="9 10" id="KW-0472">Membrane</keyword>
<evidence type="ECO:0000259" key="12">
    <source>
        <dbReference type="PROSITE" id="PS50929"/>
    </source>
</evidence>
<dbReference type="SUPFAM" id="SSF52540">
    <property type="entry name" value="P-loop containing nucleoside triphosphate hydrolases"/>
    <property type="match status" value="2"/>
</dbReference>
<dbReference type="InterPro" id="IPR036640">
    <property type="entry name" value="ABC1_TM_sf"/>
</dbReference>
<evidence type="ECO:0000256" key="10">
    <source>
        <dbReference type="SAM" id="Phobius"/>
    </source>
</evidence>
<keyword evidence="5" id="KW-0677">Repeat</keyword>
<dbReference type="PANTHER" id="PTHR24223:SF456">
    <property type="entry name" value="MULTIDRUG RESISTANCE-ASSOCIATED PROTEIN LETHAL(2)03659"/>
    <property type="match status" value="1"/>
</dbReference>
<dbReference type="FunFam" id="1.20.1560.10:FF:000013">
    <property type="entry name" value="ABC transporter C family member 2"/>
    <property type="match status" value="1"/>
</dbReference>
<feature type="transmembrane region" description="Helical" evidence="10">
    <location>
        <begin position="728"/>
        <end position="755"/>
    </location>
</feature>
<accession>T1K7A4</accession>
<dbReference type="GO" id="GO:0016887">
    <property type="term" value="F:ATP hydrolysis activity"/>
    <property type="evidence" value="ECO:0007669"/>
    <property type="project" value="InterPro"/>
</dbReference>
<dbReference type="HOGENOM" id="CLU_000604_27_3_1"/>